<feature type="chain" id="PRO_5014137259" evidence="1">
    <location>
        <begin position="22"/>
        <end position="286"/>
    </location>
</feature>
<evidence type="ECO:0000256" key="1">
    <source>
        <dbReference type="SAM" id="SignalP"/>
    </source>
</evidence>
<feature type="signal peptide" evidence="1">
    <location>
        <begin position="1"/>
        <end position="21"/>
    </location>
</feature>
<evidence type="ECO:0000313" key="2">
    <source>
        <dbReference type="EMBL" id="GBD09658.1"/>
    </source>
</evidence>
<dbReference type="AlphaFoldDB" id="A0A2H5Y8F4"/>
<evidence type="ECO:0000313" key="3">
    <source>
        <dbReference type="Proteomes" id="UP000236642"/>
    </source>
</evidence>
<dbReference type="EMBL" id="BEHY01000056">
    <property type="protein sequence ID" value="GBD09658.1"/>
    <property type="molecule type" value="Genomic_DNA"/>
</dbReference>
<protein>
    <submittedName>
        <fullName evidence="2">Uncharacterized protein</fullName>
    </submittedName>
</protein>
<organism evidence="2 3">
    <name type="scientific">Candidatus Thermoflexus japonica</name>
    <dbReference type="NCBI Taxonomy" id="2035417"/>
    <lineage>
        <taxon>Bacteria</taxon>
        <taxon>Bacillati</taxon>
        <taxon>Chloroflexota</taxon>
        <taxon>Thermoflexia</taxon>
        <taxon>Thermoflexales</taxon>
        <taxon>Thermoflexaceae</taxon>
        <taxon>Thermoflexus</taxon>
    </lineage>
</organism>
<accession>A0A2H5Y8F4</accession>
<sequence>MHRHMKFAGLLLLGVAALAFAFSPALRAAAHDFLQGFRFRRLLIVPYTVSMPAATGESLSRILGGDLVFEPVEPQTVQSLPEAESLLGFPVRQPPGVKEFITLQVLPAASVRWTVDVGHLREALHVAGAEDVTVPDALHGTVLTMTVGPILLATFEAEGIPYGWAQAPLPAYTMEPEGDLRPLAEAALRLMGMPAEEARRLARTVDWQTTLLLPIPMAPGMTVEVESVPIGGREATLFTFPQAAHTPGGEALPVRFLLWHDEAFLYLIGGPGAEAGRLIAWARSIR</sequence>
<gene>
    <name evidence="2" type="ORF">HRbin22_01916</name>
</gene>
<reference evidence="3" key="1">
    <citation type="submission" date="2017-09" db="EMBL/GenBank/DDBJ databases">
        <title>Metaegenomics of thermophilic ammonia-oxidizing enrichment culture.</title>
        <authorList>
            <person name="Kato S."/>
            <person name="Suzuki K."/>
        </authorList>
    </citation>
    <scope>NUCLEOTIDE SEQUENCE [LARGE SCALE GENOMIC DNA]</scope>
</reference>
<name>A0A2H5Y8F4_9CHLR</name>
<keyword evidence="1" id="KW-0732">Signal</keyword>
<proteinExistence type="predicted"/>
<dbReference type="Proteomes" id="UP000236642">
    <property type="component" value="Unassembled WGS sequence"/>
</dbReference>
<comment type="caution">
    <text evidence="2">The sequence shown here is derived from an EMBL/GenBank/DDBJ whole genome shotgun (WGS) entry which is preliminary data.</text>
</comment>